<dbReference type="Proteomes" id="UP001218218">
    <property type="component" value="Unassembled WGS sequence"/>
</dbReference>
<sequence>MSTPTSKPADFFLRIPKCEGDGTNWSVYKSRFSYAADAAEPTYNRNPHREQEAFSAVGSCGRGLGGACRIAGGGGDVCAGVRGGEGAVADGAAVAERETEGGVGIVDDEGGREGGKETRDIRTTLTRRTLLLLQSEGGDVLGLALGLETRACFDQVGAASRQHRTKRDGGRDAGGPTLGGVGGGCEAAKDAGSEAGGAIALLAAEPDG</sequence>
<reference evidence="2" key="1">
    <citation type="submission" date="2023-03" db="EMBL/GenBank/DDBJ databases">
        <title>Massive genome expansion in bonnet fungi (Mycena s.s.) driven by repeated elements and novel gene families across ecological guilds.</title>
        <authorList>
            <consortium name="Lawrence Berkeley National Laboratory"/>
            <person name="Harder C.B."/>
            <person name="Miyauchi S."/>
            <person name="Viragh M."/>
            <person name="Kuo A."/>
            <person name="Thoen E."/>
            <person name="Andreopoulos B."/>
            <person name="Lu D."/>
            <person name="Skrede I."/>
            <person name="Drula E."/>
            <person name="Henrissat B."/>
            <person name="Morin E."/>
            <person name="Kohler A."/>
            <person name="Barry K."/>
            <person name="LaButti K."/>
            <person name="Morin E."/>
            <person name="Salamov A."/>
            <person name="Lipzen A."/>
            <person name="Mereny Z."/>
            <person name="Hegedus B."/>
            <person name="Baldrian P."/>
            <person name="Stursova M."/>
            <person name="Weitz H."/>
            <person name="Taylor A."/>
            <person name="Grigoriev I.V."/>
            <person name="Nagy L.G."/>
            <person name="Martin F."/>
            <person name="Kauserud H."/>
        </authorList>
    </citation>
    <scope>NUCLEOTIDE SEQUENCE</scope>
    <source>
        <strain evidence="2">CBHHK002</strain>
    </source>
</reference>
<proteinExistence type="predicted"/>
<evidence type="ECO:0000313" key="3">
    <source>
        <dbReference type="Proteomes" id="UP001218218"/>
    </source>
</evidence>
<feature type="compositionally biased region" description="Gly residues" evidence="1">
    <location>
        <begin position="172"/>
        <end position="182"/>
    </location>
</feature>
<protein>
    <submittedName>
        <fullName evidence="2">Uncharacterized protein</fullName>
    </submittedName>
</protein>
<evidence type="ECO:0000313" key="2">
    <source>
        <dbReference type="EMBL" id="KAJ7315483.1"/>
    </source>
</evidence>
<accession>A0AAD6ZC85</accession>
<feature type="region of interest" description="Disordered" evidence="1">
    <location>
        <begin position="158"/>
        <end position="182"/>
    </location>
</feature>
<dbReference type="AlphaFoldDB" id="A0AAD6ZC85"/>
<gene>
    <name evidence="2" type="ORF">DFH08DRAFT_820414</name>
</gene>
<organism evidence="2 3">
    <name type="scientific">Mycena albidolilacea</name>
    <dbReference type="NCBI Taxonomy" id="1033008"/>
    <lineage>
        <taxon>Eukaryota</taxon>
        <taxon>Fungi</taxon>
        <taxon>Dikarya</taxon>
        <taxon>Basidiomycota</taxon>
        <taxon>Agaricomycotina</taxon>
        <taxon>Agaricomycetes</taxon>
        <taxon>Agaricomycetidae</taxon>
        <taxon>Agaricales</taxon>
        <taxon>Marasmiineae</taxon>
        <taxon>Mycenaceae</taxon>
        <taxon>Mycena</taxon>
    </lineage>
</organism>
<evidence type="ECO:0000256" key="1">
    <source>
        <dbReference type="SAM" id="MobiDB-lite"/>
    </source>
</evidence>
<name>A0AAD6ZC85_9AGAR</name>
<keyword evidence="3" id="KW-1185">Reference proteome</keyword>
<dbReference type="EMBL" id="JARIHO010000061">
    <property type="protein sequence ID" value="KAJ7315483.1"/>
    <property type="molecule type" value="Genomic_DNA"/>
</dbReference>
<comment type="caution">
    <text evidence="2">The sequence shown here is derived from an EMBL/GenBank/DDBJ whole genome shotgun (WGS) entry which is preliminary data.</text>
</comment>